<dbReference type="InterPro" id="IPR018584">
    <property type="entry name" value="GT87"/>
</dbReference>
<evidence type="ECO:0000313" key="10">
    <source>
        <dbReference type="Proteomes" id="UP000549617"/>
    </source>
</evidence>
<dbReference type="Proteomes" id="UP000549617">
    <property type="component" value="Unassembled WGS sequence"/>
</dbReference>
<evidence type="ECO:0008006" key="11">
    <source>
        <dbReference type="Google" id="ProtNLM"/>
    </source>
</evidence>
<evidence type="ECO:0000256" key="6">
    <source>
        <dbReference type="ARBA" id="ARBA00023136"/>
    </source>
</evidence>
<evidence type="ECO:0000256" key="3">
    <source>
        <dbReference type="ARBA" id="ARBA00022679"/>
    </source>
</evidence>
<keyword evidence="2" id="KW-1003">Cell membrane</keyword>
<feature type="transmembrane region" description="Helical" evidence="8">
    <location>
        <begin position="123"/>
        <end position="144"/>
    </location>
</feature>
<feature type="transmembrane region" description="Helical" evidence="8">
    <location>
        <begin position="204"/>
        <end position="227"/>
    </location>
</feature>
<dbReference type="AlphaFoldDB" id="A0A7W9AEB1"/>
<proteinExistence type="inferred from homology"/>
<dbReference type="GO" id="GO:0005886">
    <property type="term" value="C:plasma membrane"/>
    <property type="evidence" value="ECO:0007669"/>
    <property type="project" value="UniProtKB-SubCell"/>
</dbReference>
<dbReference type="Pfam" id="PF09594">
    <property type="entry name" value="GT87"/>
    <property type="match status" value="1"/>
</dbReference>
<evidence type="ECO:0000256" key="8">
    <source>
        <dbReference type="SAM" id="Phobius"/>
    </source>
</evidence>
<dbReference type="GO" id="GO:0016758">
    <property type="term" value="F:hexosyltransferase activity"/>
    <property type="evidence" value="ECO:0007669"/>
    <property type="project" value="InterPro"/>
</dbReference>
<protein>
    <recommendedName>
        <fullName evidence="11">DUF2029 domain-containing protein</fullName>
    </recommendedName>
</protein>
<feature type="transmembrane region" description="Helical" evidence="8">
    <location>
        <begin position="328"/>
        <end position="346"/>
    </location>
</feature>
<evidence type="ECO:0000256" key="1">
    <source>
        <dbReference type="ARBA" id="ARBA00004651"/>
    </source>
</evidence>
<evidence type="ECO:0000313" key="9">
    <source>
        <dbReference type="EMBL" id="MBB5684127.1"/>
    </source>
</evidence>
<reference evidence="9 10" key="1">
    <citation type="submission" date="2020-08" db="EMBL/GenBank/DDBJ databases">
        <title>Genomic Encyclopedia of Type Strains, Phase IV (KMG-IV): sequencing the most valuable type-strain genomes for metagenomic binning, comparative biology and taxonomic classification.</title>
        <authorList>
            <person name="Goeker M."/>
        </authorList>
    </citation>
    <scope>NUCLEOTIDE SEQUENCE [LARGE SCALE GENOMIC DNA]</scope>
    <source>
        <strain evidence="9 10">DSM 25079</strain>
    </source>
</reference>
<evidence type="ECO:0000256" key="4">
    <source>
        <dbReference type="ARBA" id="ARBA00022692"/>
    </source>
</evidence>
<comment type="caution">
    <text evidence="9">The sequence shown here is derived from an EMBL/GenBank/DDBJ whole genome shotgun (WGS) entry which is preliminary data.</text>
</comment>
<accession>A0A7W9AEB1</accession>
<evidence type="ECO:0000256" key="7">
    <source>
        <dbReference type="ARBA" id="ARBA00024033"/>
    </source>
</evidence>
<keyword evidence="6 8" id="KW-0472">Membrane</keyword>
<feature type="transmembrane region" description="Helical" evidence="8">
    <location>
        <begin position="233"/>
        <end position="259"/>
    </location>
</feature>
<evidence type="ECO:0000256" key="2">
    <source>
        <dbReference type="ARBA" id="ARBA00022475"/>
    </source>
</evidence>
<feature type="transmembrane region" description="Helical" evidence="8">
    <location>
        <begin position="34"/>
        <end position="54"/>
    </location>
</feature>
<sequence>MAVTDYIDAVSGMCGLADGAGKKLDMNRKRRQPFGDWSFVIAATILIMGFSFLVRDFLTIHDGLAINQYIRLGRDFVNVWHGGTLALADQSRLIYDLDAYRETLWAALGVKGIYAYSYPPHSLFLAAAFSLLPYGLALAVWTALGLALFTHAAKPYLVASDVPWWWAALLPAGFVNIWAAHYGFLIGALALYGWRWLDTFPKRAGFAFAVMTIKPHMGVLVFLVLALRREVKVMIWATTFSILLGVVASLFFGGHLWILYVTQTLSFQASLIDMSGMAFLSMMPTTTVSMLQLGATRILANVAQAISAIVAITIVIRAIAIRIPIMDIGLLAGTAIFLVLPYAFIYDMPVQSLAALVFAARANGLDAKRQKAILAAAFVLPFFQMTLVQVGLPVAPLILLAALIEQDRIARRQLKAHSGVVAATEQPQP</sequence>
<keyword evidence="4 8" id="KW-0812">Transmembrane</keyword>
<comment type="similarity">
    <text evidence="7">Belongs to the glycosyltransferase 87 family.</text>
</comment>
<keyword evidence="3" id="KW-0808">Transferase</keyword>
<organism evidence="9 10">
    <name type="scientific">Sphingobium boeckii</name>
    <dbReference type="NCBI Taxonomy" id="1082345"/>
    <lineage>
        <taxon>Bacteria</taxon>
        <taxon>Pseudomonadati</taxon>
        <taxon>Pseudomonadota</taxon>
        <taxon>Alphaproteobacteria</taxon>
        <taxon>Sphingomonadales</taxon>
        <taxon>Sphingomonadaceae</taxon>
        <taxon>Sphingobium</taxon>
    </lineage>
</organism>
<comment type="subcellular location">
    <subcellularLocation>
        <location evidence="1">Cell membrane</location>
        <topology evidence="1">Multi-pass membrane protein</topology>
    </subcellularLocation>
</comment>
<dbReference type="RefSeq" id="WP_184014383.1">
    <property type="nucleotide sequence ID" value="NZ_JACIJC010000001.1"/>
</dbReference>
<dbReference type="EMBL" id="JACIJC010000001">
    <property type="protein sequence ID" value="MBB5684127.1"/>
    <property type="molecule type" value="Genomic_DNA"/>
</dbReference>
<evidence type="ECO:0000256" key="5">
    <source>
        <dbReference type="ARBA" id="ARBA00022989"/>
    </source>
</evidence>
<feature type="transmembrane region" description="Helical" evidence="8">
    <location>
        <begin position="373"/>
        <end position="404"/>
    </location>
</feature>
<feature type="transmembrane region" description="Helical" evidence="8">
    <location>
        <begin position="298"/>
        <end position="316"/>
    </location>
</feature>
<keyword evidence="5 8" id="KW-1133">Transmembrane helix</keyword>
<keyword evidence="10" id="KW-1185">Reference proteome</keyword>
<gene>
    <name evidence="9" type="ORF">FHS49_000118</name>
</gene>
<name>A0A7W9AEB1_9SPHN</name>
<feature type="transmembrane region" description="Helical" evidence="8">
    <location>
        <begin position="164"/>
        <end position="192"/>
    </location>
</feature>